<protein>
    <recommendedName>
        <fullName evidence="4">FAD:protein FMN transferase</fullName>
        <ecNumber evidence="3">2.7.1.180</ecNumber>
    </recommendedName>
    <alternativeName>
        <fullName evidence="16">Flavin transferase</fullName>
    </alternativeName>
</protein>
<evidence type="ECO:0000256" key="17">
    <source>
        <dbReference type="ARBA" id="ARBA00048540"/>
    </source>
</evidence>
<feature type="transmembrane region" description="Helical" evidence="19">
    <location>
        <begin position="12"/>
        <end position="30"/>
    </location>
</feature>
<keyword evidence="19" id="KW-1133">Transmembrane helix</keyword>
<keyword evidence="15 21" id="KW-0449">Lipoprotein</keyword>
<dbReference type="PANTHER" id="PTHR30040:SF2">
    <property type="entry name" value="FAD:PROTEIN FMN TRANSFERASE"/>
    <property type="match status" value="1"/>
</dbReference>
<evidence type="ECO:0000256" key="9">
    <source>
        <dbReference type="ARBA" id="ARBA00022723"/>
    </source>
</evidence>
<dbReference type="InterPro" id="IPR024932">
    <property type="entry name" value="ApbE"/>
</dbReference>
<dbReference type="EC" id="2.7.1.180" evidence="3"/>
<keyword evidence="9" id="KW-0479">Metal-binding</keyword>
<dbReference type="EMBL" id="FOUF01000002">
    <property type="protein sequence ID" value="SFL90148.1"/>
    <property type="molecule type" value="Genomic_DNA"/>
</dbReference>
<evidence type="ECO:0000256" key="14">
    <source>
        <dbReference type="ARBA" id="ARBA00023139"/>
    </source>
</evidence>
<evidence type="ECO:0000313" key="20">
    <source>
        <dbReference type="EMBL" id="CAE6486222.1"/>
    </source>
</evidence>
<name>A0A1I4LGD7_9PROT</name>
<keyword evidence="8 20" id="KW-0808">Transferase</keyword>
<evidence type="ECO:0000256" key="12">
    <source>
        <dbReference type="ARBA" id="ARBA00022842"/>
    </source>
</evidence>
<gene>
    <name evidence="20" type="ORF">NMYAN_10371</name>
    <name evidence="21" type="ORF">SAMN05421880_10268</name>
</gene>
<keyword evidence="5" id="KW-1003">Cell membrane</keyword>
<evidence type="ECO:0000313" key="22">
    <source>
        <dbReference type="Proteomes" id="UP000199561"/>
    </source>
</evidence>
<keyword evidence="14" id="KW-0564">Palmitate</keyword>
<reference evidence="21 22" key="1">
    <citation type="submission" date="2016-10" db="EMBL/GenBank/DDBJ databases">
        <authorList>
            <person name="de Groot N.N."/>
        </authorList>
    </citation>
    <scope>NUCLEOTIDE SEQUENCE [LARGE SCALE GENOMIC DNA]</scope>
    <source>
        <strain evidence="21 22">Nm146</strain>
    </source>
</reference>
<evidence type="ECO:0000256" key="2">
    <source>
        <dbReference type="ARBA" id="ARBA00008282"/>
    </source>
</evidence>
<keyword evidence="6" id="KW-0997">Cell inner membrane</keyword>
<dbReference type="PANTHER" id="PTHR30040">
    <property type="entry name" value="THIAMINE BIOSYNTHESIS LIPOPROTEIN APBE"/>
    <property type="match status" value="1"/>
</dbReference>
<evidence type="ECO:0000313" key="21">
    <source>
        <dbReference type="EMBL" id="SFL90148.1"/>
    </source>
</evidence>
<accession>A0A1I4LGD7</accession>
<keyword evidence="12" id="KW-0460">Magnesium</keyword>
<keyword evidence="7" id="KW-0285">Flavoprotein</keyword>
<dbReference type="AlphaFoldDB" id="A0A1I4LGD7"/>
<comment type="catalytic activity">
    <reaction evidence="17">
        <text>L-threonyl-[protein] + FAD = FMN-L-threonyl-[protein] + AMP + H(+)</text>
        <dbReference type="Rhea" id="RHEA:36847"/>
        <dbReference type="Rhea" id="RHEA-COMP:11060"/>
        <dbReference type="Rhea" id="RHEA-COMP:11061"/>
        <dbReference type="ChEBI" id="CHEBI:15378"/>
        <dbReference type="ChEBI" id="CHEBI:30013"/>
        <dbReference type="ChEBI" id="CHEBI:57692"/>
        <dbReference type="ChEBI" id="CHEBI:74257"/>
        <dbReference type="ChEBI" id="CHEBI:456215"/>
        <dbReference type="EC" id="2.7.1.180"/>
    </reaction>
</comment>
<evidence type="ECO:0000256" key="3">
    <source>
        <dbReference type="ARBA" id="ARBA00011955"/>
    </source>
</evidence>
<evidence type="ECO:0000256" key="8">
    <source>
        <dbReference type="ARBA" id="ARBA00022679"/>
    </source>
</evidence>
<dbReference type="RefSeq" id="WP_177182260.1">
    <property type="nucleotide sequence ID" value="NZ_CAJNAP010000001.1"/>
</dbReference>
<dbReference type="Proteomes" id="UP000199561">
    <property type="component" value="Unassembled WGS sequence"/>
</dbReference>
<comment type="cofactor">
    <cofactor evidence="1">
        <name>Mg(2+)</name>
        <dbReference type="ChEBI" id="CHEBI:18420"/>
    </cofactor>
</comment>
<evidence type="ECO:0000256" key="4">
    <source>
        <dbReference type="ARBA" id="ARBA00016337"/>
    </source>
</evidence>
<dbReference type="FunFam" id="3.10.520.10:FF:000001">
    <property type="entry name" value="FAD:protein FMN transferase"/>
    <property type="match status" value="1"/>
</dbReference>
<evidence type="ECO:0000256" key="5">
    <source>
        <dbReference type="ARBA" id="ARBA00022475"/>
    </source>
</evidence>
<dbReference type="STRING" id="52442.SAMN05421880_10268"/>
<dbReference type="SUPFAM" id="SSF143631">
    <property type="entry name" value="ApbE-like"/>
    <property type="match status" value="1"/>
</dbReference>
<dbReference type="GO" id="GO:0016740">
    <property type="term" value="F:transferase activity"/>
    <property type="evidence" value="ECO:0007669"/>
    <property type="project" value="UniProtKB-KW"/>
</dbReference>
<evidence type="ECO:0000256" key="7">
    <source>
        <dbReference type="ARBA" id="ARBA00022630"/>
    </source>
</evidence>
<evidence type="ECO:0000256" key="13">
    <source>
        <dbReference type="ARBA" id="ARBA00023136"/>
    </source>
</evidence>
<evidence type="ECO:0000256" key="11">
    <source>
        <dbReference type="ARBA" id="ARBA00022827"/>
    </source>
</evidence>
<feature type="transmembrane region" description="Helical" evidence="19">
    <location>
        <begin position="352"/>
        <end position="372"/>
    </location>
</feature>
<dbReference type="InterPro" id="IPR007495">
    <property type="entry name" value="NqrM"/>
</dbReference>
<dbReference type="GO" id="GO:0005886">
    <property type="term" value="C:plasma membrane"/>
    <property type="evidence" value="ECO:0007669"/>
    <property type="project" value="UniProtKB-SubCell"/>
</dbReference>
<comment type="similarity">
    <text evidence="2">Belongs to the ApbE family.</text>
</comment>
<sequence>MSTLSTSSTRVVIIVLFVFFFAVITFSFLVSRSSLVLTELSGNTMGTRYTVKYRDAPDASSSQIIHAEIERQLVETNRVMSTYDPDSELSLLNRAETTDWLLVSKSLYSVIETAKEISRQSQGAFDVTIGPLVNLWGFGPESRPKRLPDQAKIDAVLARTGYNKLELHETNSAVRKLRSDLYVDLSGIAKGYAVDQIAVILERHGIEHYMIEIGGEIRANGKNAQGIPWQIGIESPQSLNYSVQKIIPVKNTALATSGNYRNYFSIDGKQYMHIIDPVTGWPVENHLASVTVMAETCMLADAWATALLVMGLERGIRLAEQLGLSALFIVSRNGAFVERATSHFESKSSQTFLTTFLASFLVMAIAVGAMAAGTLMGRKPLAGSCGGLGRFGLECDAGCQKSCANSTSHIVSLDKPEK</sequence>
<keyword evidence="10" id="KW-0732">Signal</keyword>
<evidence type="ECO:0000256" key="16">
    <source>
        <dbReference type="ARBA" id="ARBA00031306"/>
    </source>
</evidence>
<dbReference type="Proteomes" id="UP000601736">
    <property type="component" value="Unassembled WGS sequence"/>
</dbReference>
<dbReference type="Gene3D" id="3.10.520.10">
    <property type="entry name" value="ApbE-like domains"/>
    <property type="match status" value="1"/>
</dbReference>
<dbReference type="Pfam" id="PF04400">
    <property type="entry name" value="NqrM"/>
    <property type="match status" value="1"/>
</dbReference>
<dbReference type="EMBL" id="CAJNAP010000001">
    <property type="protein sequence ID" value="CAE6486222.1"/>
    <property type="molecule type" value="Genomic_DNA"/>
</dbReference>
<evidence type="ECO:0000256" key="6">
    <source>
        <dbReference type="ARBA" id="ARBA00022519"/>
    </source>
</evidence>
<dbReference type="Pfam" id="PF02424">
    <property type="entry name" value="ApbE"/>
    <property type="match status" value="1"/>
</dbReference>
<keyword evidence="19" id="KW-0812">Transmembrane</keyword>
<comment type="subcellular location">
    <subcellularLocation>
        <location evidence="18">Cell inner membrane</location>
        <topology evidence="18">Lipid-anchor</topology>
        <orientation evidence="18">Periplasmic side</orientation>
    </subcellularLocation>
</comment>
<keyword evidence="13 19" id="KW-0472">Membrane</keyword>
<reference evidence="20" key="2">
    <citation type="submission" date="2021-02" db="EMBL/GenBank/DDBJ databases">
        <authorList>
            <person name="Han P."/>
        </authorList>
    </citation>
    <scope>NUCLEOTIDE SEQUENCE</scope>
    <source>
        <strain evidence="20">Nitrosomonas nitrosa 18-3D</strain>
    </source>
</reference>
<evidence type="ECO:0000256" key="15">
    <source>
        <dbReference type="ARBA" id="ARBA00023288"/>
    </source>
</evidence>
<organism evidence="21 22">
    <name type="scientific">Nitrosomonas nitrosa</name>
    <dbReference type="NCBI Taxonomy" id="52442"/>
    <lineage>
        <taxon>Bacteria</taxon>
        <taxon>Pseudomonadati</taxon>
        <taxon>Pseudomonadota</taxon>
        <taxon>Betaproteobacteria</taxon>
        <taxon>Nitrosomonadales</taxon>
        <taxon>Nitrosomonadaceae</taxon>
        <taxon>Nitrosomonas</taxon>
    </lineage>
</organism>
<proteinExistence type="inferred from homology"/>
<evidence type="ECO:0000256" key="18">
    <source>
        <dbReference type="ARBA" id="ARBA00060485"/>
    </source>
</evidence>
<keyword evidence="22" id="KW-1185">Reference proteome</keyword>
<dbReference type="InterPro" id="IPR003374">
    <property type="entry name" value="ApbE-like_sf"/>
</dbReference>
<keyword evidence="11" id="KW-0274">FAD</keyword>
<evidence type="ECO:0000256" key="10">
    <source>
        <dbReference type="ARBA" id="ARBA00022729"/>
    </source>
</evidence>
<evidence type="ECO:0000256" key="19">
    <source>
        <dbReference type="SAM" id="Phobius"/>
    </source>
</evidence>
<dbReference type="GO" id="GO:0046872">
    <property type="term" value="F:metal ion binding"/>
    <property type="evidence" value="ECO:0007669"/>
    <property type="project" value="UniProtKB-KW"/>
</dbReference>
<evidence type="ECO:0000256" key="1">
    <source>
        <dbReference type="ARBA" id="ARBA00001946"/>
    </source>
</evidence>